<dbReference type="PANTHER" id="PTHR30344:SF7">
    <property type="entry name" value="DUF2415 DOMAIN-CONTAINING PROTEIN"/>
    <property type="match status" value="1"/>
</dbReference>
<organism evidence="2 3">
    <name type="scientific">Grifola frondosa</name>
    <name type="common">Maitake</name>
    <name type="synonym">Polyporus frondosus</name>
    <dbReference type="NCBI Taxonomy" id="5627"/>
    <lineage>
        <taxon>Eukaryota</taxon>
        <taxon>Fungi</taxon>
        <taxon>Dikarya</taxon>
        <taxon>Basidiomycota</taxon>
        <taxon>Agaricomycotina</taxon>
        <taxon>Agaricomycetes</taxon>
        <taxon>Polyporales</taxon>
        <taxon>Grifolaceae</taxon>
        <taxon>Grifola</taxon>
    </lineage>
</organism>
<sequence length="232" mass="25284">MNYDSGNGLIVPTGEDPLEFSTSFTPITFPAPVSHPTWYSSRGADRIWRLVEDGAPGTWRIQGQINQPLGSGPRHIATRGNMLYTLHELASTLTQQLIPPAPNGTTPLIANFSILPPGLPEGAAMAAAEILVAEASLDFPAPYIYVSNRSTWRRDRHFQVEPELKLLKYVYTGLDQIRGMQLGGPQKEFLIASGVAGDAGVIMLRRTEGGADLELLTGNLDVPTRTSFVWLD</sequence>
<dbReference type="OrthoDB" id="9972196at2759"/>
<evidence type="ECO:0000256" key="1">
    <source>
        <dbReference type="ARBA" id="ARBA00005564"/>
    </source>
</evidence>
<comment type="caution">
    <text evidence="2">The sequence shown here is derived from an EMBL/GenBank/DDBJ whole genome shotgun (WGS) entry which is preliminary data.</text>
</comment>
<protein>
    <submittedName>
        <fullName evidence="2">Uncharacterized protein</fullName>
    </submittedName>
</protein>
<reference evidence="2 3" key="1">
    <citation type="submission" date="2016-03" db="EMBL/GenBank/DDBJ databases">
        <title>Whole genome sequencing of Grifola frondosa 9006-11.</title>
        <authorList>
            <person name="Min B."/>
            <person name="Park H."/>
            <person name="Kim J.-G."/>
            <person name="Cho H."/>
            <person name="Oh Y.-L."/>
            <person name="Kong W.-S."/>
            <person name="Choi I.-G."/>
        </authorList>
    </citation>
    <scope>NUCLEOTIDE SEQUENCE [LARGE SCALE GENOMIC DNA]</scope>
    <source>
        <strain evidence="2 3">9006-11</strain>
    </source>
</reference>
<dbReference type="InterPro" id="IPR050282">
    <property type="entry name" value="Cycloisomerase_2"/>
</dbReference>
<dbReference type="Gene3D" id="2.130.10.10">
    <property type="entry name" value="YVTN repeat-like/Quinoprotein amine dehydrogenase"/>
    <property type="match status" value="1"/>
</dbReference>
<name>A0A1C7MMS0_GRIFR</name>
<dbReference type="AlphaFoldDB" id="A0A1C7MMS0"/>
<dbReference type="STRING" id="5627.A0A1C7MMS0"/>
<keyword evidence="3" id="KW-1185">Reference proteome</keyword>
<dbReference type="PANTHER" id="PTHR30344">
    <property type="entry name" value="6-PHOSPHOGLUCONOLACTONASE-RELATED"/>
    <property type="match status" value="1"/>
</dbReference>
<dbReference type="Proteomes" id="UP000092993">
    <property type="component" value="Unassembled WGS sequence"/>
</dbReference>
<evidence type="ECO:0000313" key="3">
    <source>
        <dbReference type="Proteomes" id="UP000092993"/>
    </source>
</evidence>
<dbReference type="OMA" id="NRNIGRA"/>
<evidence type="ECO:0000313" key="2">
    <source>
        <dbReference type="EMBL" id="OBZ78153.1"/>
    </source>
</evidence>
<accession>A0A1C7MMS0</accession>
<dbReference type="InterPro" id="IPR019405">
    <property type="entry name" value="Lactonase_7-beta_prop"/>
</dbReference>
<comment type="similarity">
    <text evidence="1">Belongs to the cycloisomerase 2 family.</text>
</comment>
<dbReference type="InterPro" id="IPR015943">
    <property type="entry name" value="WD40/YVTN_repeat-like_dom_sf"/>
</dbReference>
<dbReference type="EMBL" id="LUGG01000002">
    <property type="protein sequence ID" value="OBZ78153.1"/>
    <property type="molecule type" value="Genomic_DNA"/>
</dbReference>
<dbReference type="Pfam" id="PF10282">
    <property type="entry name" value="Lactonase"/>
    <property type="match status" value="1"/>
</dbReference>
<dbReference type="GO" id="GO:0017057">
    <property type="term" value="F:6-phosphogluconolactonase activity"/>
    <property type="evidence" value="ECO:0007669"/>
    <property type="project" value="TreeGrafter"/>
</dbReference>
<proteinExistence type="inferred from homology"/>
<gene>
    <name evidence="2" type="ORF">A0H81_01940</name>
</gene>